<comment type="caution">
    <text evidence="1">The sequence shown here is derived from an EMBL/GenBank/DDBJ whole genome shotgun (WGS) entry which is preliminary data.</text>
</comment>
<protein>
    <submittedName>
        <fullName evidence="1">Uncharacterized protein</fullName>
    </submittedName>
</protein>
<name>A0ACB0IHK3_TRIPR</name>
<dbReference type="Proteomes" id="UP001177021">
    <property type="component" value="Unassembled WGS sequence"/>
</dbReference>
<keyword evidence="2" id="KW-1185">Reference proteome</keyword>
<evidence type="ECO:0000313" key="1">
    <source>
        <dbReference type="EMBL" id="CAJ2631494.1"/>
    </source>
</evidence>
<dbReference type="EMBL" id="CASHSV030000001">
    <property type="protein sequence ID" value="CAJ2631494.1"/>
    <property type="molecule type" value="Genomic_DNA"/>
</dbReference>
<accession>A0ACB0IHK3</accession>
<evidence type="ECO:0000313" key="2">
    <source>
        <dbReference type="Proteomes" id="UP001177021"/>
    </source>
</evidence>
<proteinExistence type="predicted"/>
<organism evidence="1 2">
    <name type="scientific">Trifolium pratense</name>
    <name type="common">Red clover</name>
    <dbReference type="NCBI Taxonomy" id="57577"/>
    <lineage>
        <taxon>Eukaryota</taxon>
        <taxon>Viridiplantae</taxon>
        <taxon>Streptophyta</taxon>
        <taxon>Embryophyta</taxon>
        <taxon>Tracheophyta</taxon>
        <taxon>Spermatophyta</taxon>
        <taxon>Magnoliopsida</taxon>
        <taxon>eudicotyledons</taxon>
        <taxon>Gunneridae</taxon>
        <taxon>Pentapetalae</taxon>
        <taxon>rosids</taxon>
        <taxon>fabids</taxon>
        <taxon>Fabales</taxon>
        <taxon>Fabaceae</taxon>
        <taxon>Papilionoideae</taxon>
        <taxon>50 kb inversion clade</taxon>
        <taxon>NPAAA clade</taxon>
        <taxon>Hologalegina</taxon>
        <taxon>IRL clade</taxon>
        <taxon>Trifolieae</taxon>
        <taxon>Trifolium</taxon>
    </lineage>
</organism>
<sequence>MSDGSSFQLQILDGTNLRDLDLSLIVFDRPVTGAQILHIAHSQASPSFFDLPFPDPLKTAALNRLNTNSDAEPFLSTETEYQPIKASQILKLYIAAIADELKANPLVLSILDGSTLRLFFEDEDDFAMLAENLFTDLDVEDKGKISKSQIRNALVQMGVDMGVPPFSAEYPQLNDLLSKHGVDGEEELGQAQFAQLLQSVLQDLEVELSKKNFVFIQNVQVINGSKIRQLLANEKELNSFVEKATQEKPNAKGGLGSTEIIRSFLERNTKELGLPLSESSDAAVLFYDSVFADVAKEKDGVELEKEGLAKLLKDILEKMAEQLELNPVYQEFA</sequence>
<reference evidence="1" key="1">
    <citation type="submission" date="2023-10" db="EMBL/GenBank/DDBJ databases">
        <authorList>
            <person name="Rodriguez Cubillos JULIANA M."/>
            <person name="De Vega J."/>
        </authorList>
    </citation>
    <scope>NUCLEOTIDE SEQUENCE</scope>
</reference>
<gene>
    <name evidence="1" type="ORF">MILVUS5_LOCUS3012</name>
</gene>